<keyword evidence="2" id="KW-0808">Transferase</keyword>
<evidence type="ECO:0000256" key="5">
    <source>
        <dbReference type="ARBA" id="ARBA00022759"/>
    </source>
</evidence>
<proteinExistence type="predicted"/>
<dbReference type="InterPro" id="IPR043128">
    <property type="entry name" value="Rev_trsase/Diguanyl_cyclase"/>
</dbReference>
<evidence type="ECO:0000256" key="4">
    <source>
        <dbReference type="ARBA" id="ARBA00022722"/>
    </source>
</evidence>
<dbReference type="CDD" id="cd09274">
    <property type="entry name" value="RNase_HI_RT_Ty3"/>
    <property type="match status" value="1"/>
</dbReference>
<keyword evidence="3" id="KW-0548">Nucleotidyltransferase</keyword>
<dbReference type="SUPFAM" id="SSF56672">
    <property type="entry name" value="DNA/RNA polymerases"/>
    <property type="match status" value="1"/>
</dbReference>
<dbReference type="PANTHER" id="PTHR37984">
    <property type="entry name" value="PROTEIN CBG26694"/>
    <property type="match status" value="1"/>
</dbReference>
<dbReference type="InterPro" id="IPR050951">
    <property type="entry name" value="Retrovirus_Pol_polyprotein"/>
</dbReference>
<evidence type="ECO:0000256" key="6">
    <source>
        <dbReference type="ARBA" id="ARBA00022801"/>
    </source>
</evidence>
<feature type="domain" description="Reverse transcriptase" evidence="9">
    <location>
        <begin position="150"/>
        <end position="329"/>
    </location>
</feature>
<gene>
    <name evidence="10" type="ORF">QYE76_015998</name>
</gene>
<dbReference type="InterPro" id="IPR041577">
    <property type="entry name" value="RT_RNaseH_2"/>
</dbReference>
<evidence type="ECO:0000256" key="3">
    <source>
        <dbReference type="ARBA" id="ARBA00022695"/>
    </source>
</evidence>
<dbReference type="GO" id="GO:0003964">
    <property type="term" value="F:RNA-directed DNA polymerase activity"/>
    <property type="evidence" value="ECO:0007669"/>
    <property type="project" value="UniProtKB-KW"/>
</dbReference>
<keyword evidence="8" id="KW-0511">Multifunctional enzyme</keyword>
<dbReference type="PROSITE" id="PS50878">
    <property type="entry name" value="RT_POL"/>
    <property type="match status" value="1"/>
</dbReference>
<evidence type="ECO:0000256" key="2">
    <source>
        <dbReference type="ARBA" id="ARBA00022679"/>
    </source>
</evidence>
<evidence type="ECO:0000256" key="1">
    <source>
        <dbReference type="ARBA" id="ARBA00022670"/>
    </source>
</evidence>
<dbReference type="EMBL" id="JAUUTY010000001">
    <property type="protein sequence ID" value="KAK1699301.1"/>
    <property type="molecule type" value="Genomic_DNA"/>
</dbReference>
<dbReference type="Gene3D" id="3.30.70.270">
    <property type="match status" value="2"/>
</dbReference>
<evidence type="ECO:0000259" key="9">
    <source>
        <dbReference type="PROSITE" id="PS50878"/>
    </source>
</evidence>
<evidence type="ECO:0000256" key="8">
    <source>
        <dbReference type="ARBA" id="ARBA00023268"/>
    </source>
</evidence>
<protein>
    <recommendedName>
        <fullName evidence="9">Reverse transcriptase domain-containing protein</fullName>
    </recommendedName>
</protein>
<dbReference type="AlphaFoldDB" id="A0AAD8X7A5"/>
<dbReference type="Pfam" id="PF00078">
    <property type="entry name" value="RVT_1"/>
    <property type="match status" value="1"/>
</dbReference>
<evidence type="ECO:0000313" key="11">
    <source>
        <dbReference type="Proteomes" id="UP001231189"/>
    </source>
</evidence>
<dbReference type="CDD" id="cd01647">
    <property type="entry name" value="RT_LTR"/>
    <property type="match status" value="1"/>
</dbReference>
<dbReference type="Gene3D" id="3.10.10.10">
    <property type="entry name" value="HIV Type 1 Reverse Transcriptase, subunit A, domain 1"/>
    <property type="match status" value="1"/>
</dbReference>
<evidence type="ECO:0000256" key="7">
    <source>
        <dbReference type="ARBA" id="ARBA00022918"/>
    </source>
</evidence>
<dbReference type="GO" id="GO:0006508">
    <property type="term" value="P:proteolysis"/>
    <property type="evidence" value="ECO:0007669"/>
    <property type="project" value="UniProtKB-KW"/>
</dbReference>
<name>A0AAD8X7A5_LOLMU</name>
<dbReference type="FunFam" id="3.30.70.270:FF:000020">
    <property type="entry name" value="Transposon Tf2-6 polyprotein-like Protein"/>
    <property type="match status" value="1"/>
</dbReference>
<dbReference type="Proteomes" id="UP001231189">
    <property type="component" value="Unassembled WGS sequence"/>
</dbReference>
<dbReference type="FunFam" id="3.10.10.10:FF:000007">
    <property type="entry name" value="Retrovirus-related Pol polyprotein from transposon 17.6-like Protein"/>
    <property type="match status" value="1"/>
</dbReference>
<reference evidence="10" key="1">
    <citation type="submission" date="2023-07" db="EMBL/GenBank/DDBJ databases">
        <title>A chromosome-level genome assembly of Lolium multiflorum.</title>
        <authorList>
            <person name="Chen Y."/>
            <person name="Copetti D."/>
            <person name="Kolliker R."/>
            <person name="Studer B."/>
        </authorList>
    </citation>
    <scope>NUCLEOTIDE SEQUENCE</scope>
    <source>
        <strain evidence="10">02402/16</strain>
        <tissue evidence="10">Leaf</tissue>
    </source>
</reference>
<dbReference type="Pfam" id="PF17919">
    <property type="entry name" value="RT_RNaseH_2"/>
    <property type="match status" value="1"/>
</dbReference>
<dbReference type="InterPro" id="IPR043502">
    <property type="entry name" value="DNA/RNA_pol_sf"/>
</dbReference>
<keyword evidence="4" id="KW-0540">Nuclease</keyword>
<keyword evidence="11" id="KW-1185">Reference proteome</keyword>
<keyword evidence="1" id="KW-0645">Protease</keyword>
<keyword evidence="6" id="KW-0378">Hydrolase</keyword>
<dbReference type="GO" id="GO:0008233">
    <property type="term" value="F:peptidase activity"/>
    <property type="evidence" value="ECO:0007669"/>
    <property type="project" value="UniProtKB-KW"/>
</dbReference>
<sequence length="686" mass="77240">MENYSLLMGAAALMKMAVVSMEEPWALPRPGGVPEQRLLSPRSWLHDGGGSGTFLVPWLIPLGFLGNDVWAVAVLTQDMVFAATEGVPAEIQAVLERYKPVFAESSELPPHREYDHAIALQPNAVPVNARPYRYSPLHKDEIERQIRNMLKSGIIVPSMSPFASPVLLVLKKDGEWRFCIDYRRLNELTIKNTFPMPVIDELLDELVGAKYFSKLDLPSGYHQIRMKPEDEAKTAFKTHQGHYQFRVMPFGLSNAPATFQCVMNSILSPCLRKFVLVFMDDILIYSPTLVDHAKHLATVFQILQDNEFYVKPSKCSFAQSELEYLGHIVSAQGVATDPKKTQAMQDWPQPTNVTELRGFLGLTGYYRKFVKGYGILARPLTNLLKHKAKFDWTPEVDTAFRHLKEAMITTPVLALPDFQKQFVVETDACDSGVGAVLMQEGHPIAFLSKPLSVQHKSLSIYEKEFLALIMAVERWRPYLQRGEFVIKTDHHSLTYLDEQTLQSPMQRKAMARMMGLQFKISYKKGAENYAADALSRVGQVFKLHAISEVRPIWFQEVINSYVTDPVAQEKLQQLALHSPDEQGYELQQGLIKVHGKIWAVLGLAHVLILTRARGSYTPDARGLRLALDLRLAPPRTGVSDGPVEENGAEEEVAAARSWLARRAAAAWWAGLKLAFISFNHEVSFSL</sequence>
<evidence type="ECO:0000313" key="10">
    <source>
        <dbReference type="EMBL" id="KAK1699301.1"/>
    </source>
</evidence>
<accession>A0AAD8X7A5</accession>
<keyword evidence="5" id="KW-0255">Endonuclease</keyword>
<dbReference type="PANTHER" id="PTHR37984:SF5">
    <property type="entry name" value="PROTEIN NYNRIN-LIKE"/>
    <property type="match status" value="1"/>
</dbReference>
<comment type="caution">
    <text evidence="10">The sequence shown here is derived from an EMBL/GenBank/DDBJ whole genome shotgun (WGS) entry which is preliminary data.</text>
</comment>
<dbReference type="InterPro" id="IPR000477">
    <property type="entry name" value="RT_dom"/>
</dbReference>
<keyword evidence="7" id="KW-0695">RNA-directed DNA polymerase</keyword>
<dbReference type="GO" id="GO:0004519">
    <property type="term" value="F:endonuclease activity"/>
    <property type="evidence" value="ECO:0007669"/>
    <property type="project" value="UniProtKB-KW"/>
</dbReference>
<organism evidence="10 11">
    <name type="scientific">Lolium multiflorum</name>
    <name type="common">Italian ryegrass</name>
    <name type="synonym">Lolium perenne subsp. multiflorum</name>
    <dbReference type="NCBI Taxonomy" id="4521"/>
    <lineage>
        <taxon>Eukaryota</taxon>
        <taxon>Viridiplantae</taxon>
        <taxon>Streptophyta</taxon>
        <taxon>Embryophyta</taxon>
        <taxon>Tracheophyta</taxon>
        <taxon>Spermatophyta</taxon>
        <taxon>Magnoliopsida</taxon>
        <taxon>Liliopsida</taxon>
        <taxon>Poales</taxon>
        <taxon>Poaceae</taxon>
        <taxon>BOP clade</taxon>
        <taxon>Pooideae</taxon>
        <taxon>Poodae</taxon>
        <taxon>Poeae</taxon>
        <taxon>Poeae Chloroplast Group 2 (Poeae type)</taxon>
        <taxon>Loliodinae</taxon>
        <taxon>Loliinae</taxon>
        <taxon>Lolium</taxon>
    </lineage>
</organism>